<dbReference type="PANTHER" id="PTHR39337">
    <property type="entry name" value="BLR5642 PROTEIN"/>
    <property type="match status" value="1"/>
</dbReference>
<dbReference type="RefSeq" id="WP_006830670.1">
    <property type="nucleotide sequence ID" value="NZ_AJYB01000044.1"/>
</dbReference>
<reference evidence="1" key="3">
    <citation type="submission" date="2016-10" db="EMBL/GenBank/DDBJ databases">
        <authorList>
            <person name="See-Too W.S."/>
        </authorList>
    </citation>
    <scope>NUCLEOTIDE SEQUENCE</scope>
    <source>
        <strain evidence="1">DSM 14505</strain>
    </source>
</reference>
<dbReference type="EMBL" id="AJYB01000044">
    <property type="protein sequence ID" value="EIM05971.1"/>
    <property type="molecule type" value="Genomic_DNA"/>
</dbReference>
<evidence type="ECO:0000313" key="2">
    <source>
        <dbReference type="EMBL" id="EIM05971.1"/>
    </source>
</evidence>
<reference evidence="2 3" key="1">
    <citation type="journal article" date="2012" name="J. Bacteriol.">
        <title>Genome Sequence of the Antarctic Psychrophile Bacterium Planococcus antarcticus DSM 14505.</title>
        <authorList>
            <person name="Margolles A."/>
            <person name="Gueimonde M."/>
            <person name="Sanchez B."/>
        </authorList>
    </citation>
    <scope>NUCLEOTIDE SEQUENCE [LARGE SCALE GENOMIC DNA]</scope>
    <source>
        <strain evidence="2 3">DSM 14505</strain>
    </source>
</reference>
<dbReference type="EMBL" id="CP016534">
    <property type="protein sequence ID" value="ANU11939.1"/>
    <property type="molecule type" value="Genomic_DNA"/>
</dbReference>
<dbReference type="InterPro" id="IPR014519">
    <property type="entry name" value="UCP024492"/>
</dbReference>
<proteinExistence type="predicted"/>
<keyword evidence="4" id="KW-1185">Reference proteome</keyword>
<protein>
    <submittedName>
        <fullName evidence="1">DNA repair protein</fullName>
    </submittedName>
</protein>
<dbReference type="InterPro" id="IPR007438">
    <property type="entry name" value="DUF488"/>
</dbReference>
<dbReference type="eggNOG" id="COG5483">
    <property type="taxonomic scope" value="Bacteria"/>
</dbReference>
<organism evidence="2 3">
    <name type="scientific">Planococcus antarcticus DSM 14505</name>
    <dbReference type="NCBI Taxonomy" id="1185653"/>
    <lineage>
        <taxon>Bacteria</taxon>
        <taxon>Bacillati</taxon>
        <taxon>Bacillota</taxon>
        <taxon>Bacilli</taxon>
        <taxon>Bacillales</taxon>
        <taxon>Caryophanaceae</taxon>
        <taxon>Planococcus</taxon>
    </lineage>
</organism>
<accession>A0A1C7DK24</accession>
<dbReference type="PANTHER" id="PTHR39337:SF1">
    <property type="entry name" value="BLR5642 PROTEIN"/>
    <property type="match status" value="1"/>
</dbReference>
<name>A0A1C7DK24_9BACL</name>
<sequence>MDIYTIGHSSHPKEFFEKMLKDNSIEVLADVRAFPGSRKWPQFSKDIFPKWLEADNIHYQHFPKLGGRRRKSKEIEGDVNAGWNNQSFHNYADYTLTDEFKEGVDELLTIASEKRVAYCCSERHPSRCHRFLISNWLVANGHQVFHIIDGKDESIDIIEHEIAMWGAAAEVKKEDGIEVVYPEGKEEER</sequence>
<reference evidence="4" key="2">
    <citation type="submission" date="2016-07" db="EMBL/GenBank/DDBJ databases">
        <authorList>
            <person name="See-Too W.S."/>
        </authorList>
    </citation>
    <scope>NUCLEOTIDE SEQUENCE [LARGE SCALE GENOMIC DNA]</scope>
    <source>
        <strain evidence="4">DSM 14505</strain>
    </source>
</reference>
<dbReference type="AlphaFoldDB" id="A0A1C7DK24"/>
<gene>
    <name evidence="2" type="ORF">A1A1_13542</name>
    <name evidence="1" type="ORF">BBH88_17615</name>
</gene>
<dbReference type="KEGG" id="pana:BBH88_17615"/>
<dbReference type="PIRSF" id="PIRSF024492">
    <property type="entry name" value="UCP024492"/>
    <property type="match status" value="1"/>
</dbReference>
<dbReference type="Pfam" id="PF04343">
    <property type="entry name" value="DUF488"/>
    <property type="match status" value="1"/>
</dbReference>
<evidence type="ECO:0000313" key="4">
    <source>
        <dbReference type="Proteomes" id="UP000092661"/>
    </source>
</evidence>
<dbReference type="Proteomes" id="UP000004725">
    <property type="component" value="Unassembled WGS sequence"/>
</dbReference>
<dbReference type="OrthoDB" id="9789109at2"/>
<dbReference type="Proteomes" id="UP000092661">
    <property type="component" value="Chromosome"/>
</dbReference>
<evidence type="ECO:0000313" key="1">
    <source>
        <dbReference type="EMBL" id="ANU11939.1"/>
    </source>
</evidence>
<evidence type="ECO:0000313" key="3">
    <source>
        <dbReference type="Proteomes" id="UP000004725"/>
    </source>
</evidence>